<evidence type="ECO:0000256" key="1">
    <source>
        <dbReference type="ARBA" id="ARBA00007626"/>
    </source>
</evidence>
<dbReference type="Gene3D" id="1.25.40.10">
    <property type="entry name" value="Tetratricopeptide repeat domain"/>
    <property type="match status" value="4"/>
</dbReference>
<evidence type="ECO:0000313" key="4">
    <source>
        <dbReference type="Proteomes" id="UP000077755"/>
    </source>
</evidence>
<dbReference type="InterPro" id="IPR011990">
    <property type="entry name" value="TPR-like_helical_dom_sf"/>
</dbReference>
<evidence type="ECO:0000256" key="2">
    <source>
        <dbReference type="ARBA" id="ARBA00022737"/>
    </source>
</evidence>
<reference evidence="3" key="2">
    <citation type="submission" date="2022-03" db="EMBL/GenBank/DDBJ databases">
        <title>Draft title - Genomic analysis of global carrot germplasm unveils the trajectory of domestication and the origin of high carotenoid orange carrot.</title>
        <authorList>
            <person name="Iorizzo M."/>
            <person name="Ellison S."/>
            <person name="Senalik D."/>
            <person name="Macko-Podgorni A."/>
            <person name="Grzebelus D."/>
            <person name="Bostan H."/>
            <person name="Rolling W."/>
            <person name="Curaba J."/>
            <person name="Simon P."/>
        </authorList>
    </citation>
    <scope>NUCLEOTIDE SEQUENCE</scope>
    <source>
        <tissue evidence="3">Leaf</tissue>
    </source>
</reference>
<dbReference type="Pfam" id="PF12854">
    <property type="entry name" value="PPR_1"/>
    <property type="match status" value="1"/>
</dbReference>
<dbReference type="AlphaFoldDB" id="A0A161YDM7"/>
<dbReference type="InterPro" id="IPR002885">
    <property type="entry name" value="PPR_rpt"/>
</dbReference>
<proteinExistence type="inferred from homology"/>
<sequence length="613" mass="70394">MGVFVREPISRNYLNLKLLLFNALHSHADRQTLVLRRRSTRPEQQQLLHGSSLPLSSLFLSAYCKIYSCLLSHPAPLNLVQDTKLLNSRALFDFNLGFKGSFGVSSFVGLRKDLIFRPRGFCSVGGYDDCSDLEDEGDDVGEGESGSVKSEADLREVERVCKVIEELSAWNRKMVSGLNECGINLSHDFVVDVLDRFKHARKPAFRFFCWAGNQEGYVHDSRTYNVMMRILGKARQFETMVSLLEEMGKKGVLNIETFQIAIQTFGASQERRKAVAMFELMKKYKFKVDVDTINSFLDALGRAKLGKEAQVLFGELEERFTPNLQTYTVLLNGWCKVKNIMEAGRVWNEMTDKGFKHDVVAYNTMLRGFLDDKKLPDAIKLFEVMKTKGPTPNVQSYSIMIRYLCKQKLIKRAVGYFEEMASYGCEPDAAVYTCLITRFGNMKKMDKVFGLLKQMKERGCPPDAQMYNALIKLMTRCKMQKNALRIYKEMLQNGIQPTIDTYNILIKSFFQTKRFGMGFAAWEDMKRRGCCPNYNSYNLLIRELMKQGRSIDACKYLEEMIEKGMEAPQIDYDKFKSDCSRAGKPHILEELAQKMKLSGWHGNKEKMGRVEER</sequence>
<accession>A0A161YDM7</accession>
<keyword evidence="4" id="KW-1185">Reference proteome</keyword>
<dbReference type="Pfam" id="PF13041">
    <property type="entry name" value="PPR_2"/>
    <property type="match status" value="2"/>
</dbReference>
<dbReference type="EMBL" id="CP093348">
    <property type="protein sequence ID" value="WOH05009.1"/>
    <property type="molecule type" value="Genomic_DNA"/>
</dbReference>
<dbReference type="PROSITE" id="PS51375">
    <property type="entry name" value="PPR"/>
    <property type="match status" value="8"/>
</dbReference>
<dbReference type="NCBIfam" id="TIGR00756">
    <property type="entry name" value="PPR"/>
    <property type="match status" value="8"/>
</dbReference>
<protein>
    <submittedName>
        <fullName evidence="3">Uncharacterized protein</fullName>
    </submittedName>
</protein>
<dbReference type="PANTHER" id="PTHR47936:SF3">
    <property type="entry name" value="PENTACOTRIPEPTIDE-REPEAT REGION OF PRORP DOMAIN-CONTAINING PROTEIN"/>
    <property type="match status" value="1"/>
</dbReference>
<comment type="similarity">
    <text evidence="1">Belongs to the PPR family. P subfamily.</text>
</comment>
<keyword evidence="2" id="KW-0677">Repeat</keyword>
<dbReference type="OMA" id="SGCKSNW"/>
<reference evidence="3" key="1">
    <citation type="journal article" date="2016" name="Nat. Genet.">
        <title>A high-quality carrot genome assembly provides new insights into carotenoid accumulation and asterid genome evolution.</title>
        <authorList>
            <person name="Iorizzo M."/>
            <person name="Ellison S."/>
            <person name="Senalik D."/>
            <person name="Zeng P."/>
            <person name="Satapoomin P."/>
            <person name="Huang J."/>
            <person name="Bowman M."/>
            <person name="Iovene M."/>
            <person name="Sanseverino W."/>
            <person name="Cavagnaro P."/>
            <person name="Yildiz M."/>
            <person name="Macko-Podgorni A."/>
            <person name="Moranska E."/>
            <person name="Grzebelus E."/>
            <person name="Grzebelus D."/>
            <person name="Ashrafi H."/>
            <person name="Zheng Z."/>
            <person name="Cheng S."/>
            <person name="Spooner D."/>
            <person name="Van Deynze A."/>
            <person name="Simon P."/>
        </authorList>
    </citation>
    <scope>NUCLEOTIDE SEQUENCE</scope>
    <source>
        <tissue evidence="3">Leaf</tissue>
    </source>
</reference>
<dbReference type="Gramene" id="KZM90849">
    <property type="protein sequence ID" value="KZM90849"/>
    <property type="gene ID" value="DCAR_021786"/>
</dbReference>
<gene>
    <name evidence="3" type="ORF">DCAR_0624421</name>
</gene>
<organism evidence="3 4">
    <name type="scientific">Daucus carota subsp. sativus</name>
    <name type="common">Carrot</name>
    <dbReference type="NCBI Taxonomy" id="79200"/>
    <lineage>
        <taxon>Eukaryota</taxon>
        <taxon>Viridiplantae</taxon>
        <taxon>Streptophyta</taxon>
        <taxon>Embryophyta</taxon>
        <taxon>Tracheophyta</taxon>
        <taxon>Spermatophyta</taxon>
        <taxon>Magnoliopsida</taxon>
        <taxon>eudicotyledons</taxon>
        <taxon>Gunneridae</taxon>
        <taxon>Pentapetalae</taxon>
        <taxon>asterids</taxon>
        <taxon>campanulids</taxon>
        <taxon>Apiales</taxon>
        <taxon>Apiaceae</taxon>
        <taxon>Apioideae</taxon>
        <taxon>Scandiceae</taxon>
        <taxon>Daucinae</taxon>
        <taxon>Daucus</taxon>
        <taxon>Daucus sect. Daucus</taxon>
    </lineage>
</organism>
<dbReference type="SUPFAM" id="SSF81901">
    <property type="entry name" value="HCP-like"/>
    <property type="match status" value="1"/>
</dbReference>
<evidence type="ECO:0000313" key="3">
    <source>
        <dbReference type="EMBL" id="WOH05009.1"/>
    </source>
</evidence>
<dbReference type="Pfam" id="PF01535">
    <property type="entry name" value="PPR"/>
    <property type="match status" value="4"/>
</dbReference>
<dbReference type="Proteomes" id="UP000077755">
    <property type="component" value="Chromosome 6"/>
</dbReference>
<dbReference type="PANTHER" id="PTHR47936">
    <property type="entry name" value="PPR_LONG DOMAIN-CONTAINING PROTEIN"/>
    <property type="match status" value="1"/>
</dbReference>
<name>A0A161YDM7_DAUCS</name>